<protein>
    <submittedName>
        <fullName evidence="2">Uncharacterized protein</fullName>
    </submittedName>
</protein>
<evidence type="ECO:0000256" key="1">
    <source>
        <dbReference type="SAM" id="Phobius"/>
    </source>
</evidence>
<keyword evidence="3" id="KW-1185">Reference proteome</keyword>
<dbReference type="EMBL" id="CP095071">
    <property type="protein sequence ID" value="UOQ84829.1"/>
    <property type="molecule type" value="Genomic_DNA"/>
</dbReference>
<keyword evidence="1" id="KW-0812">Transmembrane</keyword>
<keyword evidence="1" id="KW-1133">Transmembrane helix</keyword>
<feature type="transmembrane region" description="Helical" evidence="1">
    <location>
        <begin position="6"/>
        <end position="24"/>
    </location>
</feature>
<organism evidence="2 3">
    <name type="scientific">Gracilibacillus salinarum</name>
    <dbReference type="NCBI Taxonomy" id="2932255"/>
    <lineage>
        <taxon>Bacteria</taxon>
        <taxon>Bacillati</taxon>
        <taxon>Bacillota</taxon>
        <taxon>Bacilli</taxon>
        <taxon>Bacillales</taxon>
        <taxon>Bacillaceae</taxon>
        <taxon>Gracilibacillus</taxon>
    </lineage>
</organism>
<sequence>MLIVYAVLIVVIGVIAFVLTYKQLGRSDPNYREKSKSQVTLLSMIYLVSIVGSIVALVIYMTVR</sequence>
<name>A0ABY4GKU1_9BACI</name>
<keyword evidence="1" id="KW-0472">Membrane</keyword>
<accession>A0ABY4GKU1</accession>
<reference evidence="2 3" key="1">
    <citation type="submission" date="2022-04" db="EMBL/GenBank/DDBJ databases">
        <title>Gracilibacillus sp. isolated from saltern.</title>
        <authorList>
            <person name="Won M."/>
            <person name="Lee C.-M."/>
            <person name="Woen H.-Y."/>
            <person name="Kwon S.-W."/>
        </authorList>
    </citation>
    <scope>NUCLEOTIDE SEQUENCE [LARGE SCALE GENOMIC DNA]</scope>
    <source>
        <strain evidence="2 3">SSPM10-3</strain>
    </source>
</reference>
<dbReference type="Proteomes" id="UP000831537">
    <property type="component" value="Chromosome"/>
</dbReference>
<evidence type="ECO:0000313" key="3">
    <source>
        <dbReference type="Proteomes" id="UP000831537"/>
    </source>
</evidence>
<gene>
    <name evidence="2" type="ORF">MUN87_19590</name>
</gene>
<feature type="transmembrane region" description="Helical" evidence="1">
    <location>
        <begin position="44"/>
        <end position="63"/>
    </location>
</feature>
<dbReference type="RefSeq" id="WP_244743212.1">
    <property type="nucleotide sequence ID" value="NZ_CP095071.1"/>
</dbReference>
<proteinExistence type="predicted"/>
<evidence type="ECO:0000313" key="2">
    <source>
        <dbReference type="EMBL" id="UOQ84829.1"/>
    </source>
</evidence>